<dbReference type="NCBIfam" id="TIGR00186">
    <property type="entry name" value="rRNA_methyl_3"/>
    <property type="match status" value="1"/>
</dbReference>
<dbReference type="PANTHER" id="PTHR46429:SF1">
    <property type="entry name" value="23S RRNA (GUANOSINE-2'-O-)-METHYLTRANSFERASE RLMB"/>
    <property type="match status" value="1"/>
</dbReference>
<organism evidence="4 5">
    <name type="scientific">Archaeoglobus veneficus (strain DSM 11195 / SNP6)</name>
    <dbReference type="NCBI Taxonomy" id="693661"/>
    <lineage>
        <taxon>Archaea</taxon>
        <taxon>Methanobacteriati</taxon>
        <taxon>Methanobacteriota</taxon>
        <taxon>Archaeoglobi</taxon>
        <taxon>Archaeoglobales</taxon>
        <taxon>Archaeoglobaceae</taxon>
        <taxon>Archaeoglobus</taxon>
    </lineage>
</organism>
<dbReference type="GeneID" id="10393688"/>
<dbReference type="GO" id="GO:0032259">
    <property type="term" value="P:methylation"/>
    <property type="evidence" value="ECO:0007669"/>
    <property type="project" value="UniProtKB-KW"/>
</dbReference>
<evidence type="ECO:0000259" key="3">
    <source>
        <dbReference type="SMART" id="SM00967"/>
    </source>
</evidence>
<proteinExistence type="predicted"/>
<keyword evidence="1 4" id="KW-0489">Methyltransferase</keyword>
<dbReference type="InterPro" id="IPR001537">
    <property type="entry name" value="SpoU_MeTrfase"/>
</dbReference>
<reference evidence="4 5" key="1">
    <citation type="submission" date="2011-03" db="EMBL/GenBank/DDBJ databases">
        <title>The complete genome of Archaeoglobus veneficus SNP6.</title>
        <authorList>
            <consortium name="US DOE Joint Genome Institute (JGI-PGF)"/>
            <person name="Lucas S."/>
            <person name="Copeland A."/>
            <person name="Lapidus A."/>
            <person name="Bruce D."/>
            <person name="Goodwin L."/>
            <person name="Pitluck S."/>
            <person name="Kyrpides N."/>
            <person name="Mavromatis K."/>
            <person name="Pagani I."/>
            <person name="Ivanova N."/>
            <person name="Mikhailova N."/>
            <person name="Lu M."/>
            <person name="Detter J.C."/>
            <person name="Tapia R."/>
            <person name="Han C."/>
            <person name="Land M."/>
            <person name="Hauser L."/>
            <person name="Markowitz V."/>
            <person name="Cheng J.-F."/>
            <person name="Hugenholtz P."/>
            <person name="Woyke T."/>
            <person name="Wu D."/>
            <person name="Spring S."/>
            <person name="Brambilla E."/>
            <person name="Klenk H.-P."/>
            <person name="Eisen J.A."/>
        </authorList>
    </citation>
    <scope>NUCLEOTIDE SEQUENCE [LARGE SCALE GENOMIC DNA]</scope>
    <source>
        <strain evidence="5">SNP6</strain>
    </source>
</reference>
<dbReference type="GO" id="GO:0005829">
    <property type="term" value="C:cytosol"/>
    <property type="evidence" value="ECO:0007669"/>
    <property type="project" value="TreeGrafter"/>
</dbReference>
<dbReference type="SMART" id="SM00967">
    <property type="entry name" value="SpoU_sub_bind"/>
    <property type="match status" value="1"/>
</dbReference>
<evidence type="ECO:0000313" key="4">
    <source>
        <dbReference type="EMBL" id="AEA46613.1"/>
    </source>
</evidence>
<dbReference type="SUPFAM" id="SSF55315">
    <property type="entry name" value="L30e-like"/>
    <property type="match status" value="1"/>
</dbReference>
<dbReference type="InterPro" id="IPR004441">
    <property type="entry name" value="rRNA_MeTrfase_TrmH"/>
</dbReference>
<dbReference type="CDD" id="cd18103">
    <property type="entry name" value="SpoU-like_RlmB"/>
    <property type="match status" value="1"/>
</dbReference>
<evidence type="ECO:0000256" key="2">
    <source>
        <dbReference type="ARBA" id="ARBA00022679"/>
    </source>
</evidence>
<dbReference type="SUPFAM" id="SSF75217">
    <property type="entry name" value="alpha/beta knot"/>
    <property type="match status" value="1"/>
</dbReference>
<dbReference type="InterPro" id="IPR013123">
    <property type="entry name" value="SpoU_subst-bd"/>
</dbReference>
<dbReference type="PANTHER" id="PTHR46429">
    <property type="entry name" value="23S RRNA (GUANOSINE-2'-O-)-METHYLTRANSFERASE RLMB"/>
    <property type="match status" value="1"/>
</dbReference>
<dbReference type="GO" id="GO:0006396">
    <property type="term" value="P:RNA processing"/>
    <property type="evidence" value="ECO:0007669"/>
    <property type="project" value="InterPro"/>
</dbReference>
<dbReference type="Pfam" id="PF00588">
    <property type="entry name" value="SpoU_methylase"/>
    <property type="match status" value="1"/>
</dbReference>
<dbReference type="HOGENOM" id="CLU_021322_0_1_2"/>
<dbReference type="KEGG" id="ave:Arcve_0592"/>
<dbReference type="InterPro" id="IPR029064">
    <property type="entry name" value="Ribosomal_eL30-like_sf"/>
</dbReference>
<dbReference type="EMBL" id="CP002588">
    <property type="protein sequence ID" value="AEA46613.1"/>
    <property type="molecule type" value="Genomic_DNA"/>
</dbReference>
<dbReference type="Gene3D" id="3.30.1330.30">
    <property type="match status" value="1"/>
</dbReference>
<dbReference type="InterPro" id="IPR029028">
    <property type="entry name" value="Alpha/beta_knot_MTases"/>
</dbReference>
<dbReference type="eggNOG" id="arCOG01018">
    <property type="taxonomic scope" value="Archaea"/>
</dbReference>
<name>F2KQQ1_ARCVS</name>
<dbReference type="Pfam" id="PF08032">
    <property type="entry name" value="SpoU_sub_bind"/>
    <property type="match status" value="1"/>
</dbReference>
<feature type="domain" description="RNA 2-O ribose methyltransferase substrate binding" evidence="3">
    <location>
        <begin position="2"/>
        <end position="68"/>
    </location>
</feature>
<protein>
    <submittedName>
        <fullName evidence="4">RNA methyltransferase, TrmH family, group 3</fullName>
    </submittedName>
</protein>
<dbReference type="RefSeq" id="WP_013683287.1">
    <property type="nucleotide sequence ID" value="NC_015320.1"/>
</dbReference>
<dbReference type="STRING" id="693661.Arcve_0592"/>
<dbReference type="Proteomes" id="UP000008136">
    <property type="component" value="Chromosome"/>
</dbReference>
<dbReference type="GO" id="GO:0008173">
    <property type="term" value="F:RNA methyltransferase activity"/>
    <property type="evidence" value="ECO:0007669"/>
    <property type="project" value="InterPro"/>
</dbReference>
<accession>F2KQQ1</accession>
<evidence type="ECO:0000313" key="5">
    <source>
        <dbReference type="Proteomes" id="UP000008136"/>
    </source>
</evidence>
<dbReference type="OrthoDB" id="50169at2157"/>
<gene>
    <name evidence="4" type="ordered locus">Arcve_0592</name>
</gene>
<keyword evidence="5" id="KW-1185">Reference proteome</keyword>
<dbReference type="GO" id="GO:0003723">
    <property type="term" value="F:RNA binding"/>
    <property type="evidence" value="ECO:0007669"/>
    <property type="project" value="InterPro"/>
</dbReference>
<evidence type="ECO:0000256" key="1">
    <source>
        <dbReference type="ARBA" id="ARBA00022603"/>
    </source>
</evidence>
<sequence length="227" mass="24595">MRVYGVNSVVEALKAKKANKVYLATGNRRDRLERMARRAGVPIVYVPKEKLPPDSQGVAADISPIRYHDVDYLIELCLRKNSFLLFLDGVEDPRNLGAAIRTAEFFGCAGVVIPKRRAVQVNETVVKVSAGAALHVSIARDNITNALKKAKKFGIKVIGAELDGENIENADLTPPAALVIGGEDRGISQPVRKLCDFLVKIPGRGKVGSLNLSVAAGILMYEFSKSL</sequence>
<dbReference type="AlphaFoldDB" id="F2KQQ1"/>
<dbReference type="Gene3D" id="3.40.1280.10">
    <property type="match status" value="1"/>
</dbReference>
<dbReference type="InterPro" id="IPR029026">
    <property type="entry name" value="tRNA_m1G_MTases_N"/>
</dbReference>
<keyword evidence="2 4" id="KW-0808">Transferase</keyword>